<protein>
    <submittedName>
        <fullName evidence="1">Uncharacterized protein</fullName>
    </submittedName>
</protein>
<sequence length="37" mass="4262">MIRSSFNCVYLSTTVRVYSNYFCYHYDWAGCGGARGI</sequence>
<reference evidence="1" key="1">
    <citation type="submission" date="2013-10" db="EMBL/GenBank/DDBJ databases">
        <title>Antibiotic resistance diversity of beta-lactamase producers in the General Hospital Vienna.</title>
        <authorList>
            <person name="Barisic I."/>
            <person name="Mitteregger D."/>
            <person name="Hirschl A.M."/>
            <person name="Noehammer C."/>
            <person name="Wiesinger-Mayr H."/>
        </authorList>
    </citation>
    <scope>NUCLEOTIDE SEQUENCE [LARGE SCALE GENOMIC DNA]</scope>
    <source>
        <strain evidence="1">IS43</strain>
    </source>
</reference>
<evidence type="ECO:0000313" key="1">
    <source>
        <dbReference type="EMBL" id="CDL09982.1"/>
    </source>
</evidence>
<dbReference type="Proteomes" id="UP000019183">
    <property type="component" value="Unassembled WGS sequence"/>
</dbReference>
<accession>W1DMD6</accession>
<dbReference type="AlphaFoldDB" id="W1DMD6"/>
<evidence type="ECO:0000313" key="2">
    <source>
        <dbReference type="Proteomes" id="UP000019183"/>
    </source>
</evidence>
<comment type="caution">
    <text evidence="1">The sequence shown here is derived from an EMBL/GenBank/DDBJ whole genome shotgun (WGS) entry which is preliminary data.</text>
</comment>
<organism evidence="1 2">
    <name type="scientific">Klebsiella pneumoniae IS43</name>
    <dbReference type="NCBI Taxonomy" id="1432552"/>
    <lineage>
        <taxon>Bacteria</taxon>
        <taxon>Pseudomonadati</taxon>
        <taxon>Pseudomonadota</taxon>
        <taxon>Gammaproteobacteria</taxon>
        <taxon>Enterobacterales</taxon>
        <taxon>Enterobacteriaceae</taxon>
        <taxon>Klebsiella/Raoultella group</taxon>
        <taxon>Klebsiella</taxon>
        <taxon>Klebsiella pneumoniae complex</taxon>
    </lineage>
</organism>
<name>W1DMD6_KLEPN</name>
<keyword evidence="2" id="KW-1185">Reference proteome</keyword>
<dbReference type="EMBL" id="CBWK010000423">
    <property type="protein sequence ID" value="CDL09982.1"/>
    <property type="molecule type" value="Genomic_DNA"/>
</dbReference>
<proteinExistence type="predicted"/>